<keyword evidence="4" id="KW-1185">Reference proteome</keyword>
<evidence type="ECO:0000313" key="3">
    <source>
        <dbReference type="EMBL" id="MFE9605119.1"/>
    </source>
</evidence>
<evidence type="ECO:0000259" key="2">
    <source>
        <dbReference type="Pfam" id="PF22422"/>
    </source>
</evidence>
<reference evidence="3 4" key="1">
    <citation type="submission" date="2024-10" db="EMBL/GenBank/DDBJ databases">
        <title>The Natural Products Discovery Center: Release of the First 8490 Sequenced Strains for Exploring Actinobacteria Biosynthetic Diversity.</title>
        <authorList>
            <person name="Kalkreuter E."/>
            <person name="Kautsar S.A."/>
            <person name="Yang D."/>
            <person name="Bader C.D."/>
            <person name="Teijaro C.N."/>
            <person name="Fluegel L."/>
            <person name="Davis C.M."/>
            <person name="Simpson J.R."/>
            <person name="Lauterbach L."/>
            <person name="Steele A.D."/>
            <person name="Gui C."/>
            <person name="Meng S."/>
            <person name="Li G."/>
            <person name="Viehrig K."/>
            <person name="Ye F."/>
            <person name="Su P."/>
            <person name="Kiefer A.F."/>
            <person name="Nichols A."/>
            <person name="Cepeda A.J."/>
            <person name="Yan W."/>
            <person name="Fan B."/>
            <person name="Jiang Y."/>
            <person name="Adhikari A."/>
            <person name="Zheng C.-J."/>
            <person name="Schuster L."/>
            <person name="Cowan T.M."/>
            <person name="Smanski M.J."/>
            <person name="Chevrette M.G."/>
            <person name="De Carvalho L.P.S."/>
            <person name="Shen B."/>
        </authorList>
    </citation>
    <scope>NUCLEOTIDE SEQUENCE [LARGE SCALE GENOMIC DNA]</scope>
    <source>
        <strain evidence="3 4">NPDC006488</strain>
    </source>
</reference>
<accession>A0ABW6MG38</accession>
<gene>
    <name evidence="3" type="ORF">ACFYNQ_42060</name>
</gene>
<dbReference type="InterPro" id="IPR008928">
    <property type="entry name" value="6-hairpin_glycosidase_sf"/>
</dbReference>
<dbReference type="InterPro" id="IPR004888">
    <property type="entry name" value="Glycoside_hydrolase_63"/>
</dbReference>
<dbReference type="SUPFAM" id="SSF48208">
    <property type="entry name" value="Six-hairpin glycosidases"/>
    <property type="match status" value="1"/>
</dbReference>
<comment type="caution">
    <text evidence="3">The sequence shown here is derived from an EMBL/GenBank/DDBJ whole genome shotgun (WGS) entry which is preliminary data.</text>
</comment>
<name>A0ABW6MG38_9ACTN</name>
<dbReference type="InterPro" id="IPR054491">
    <property type="entry name" value="MGH1-like_GH"/>
</dbReference>
<sequence>MRATNGDAPDAERQRLSEADDSGVPWRRWGPYLSERQWGTVREDYSHSGDAWSYFTHDQARSRAYRWGEDGIAGVSDDKQRLCFALALWNGRDPILKERMFGLTNSEGNHGEDVKEYYFYLDSTPTHSYMKYLYKYPQAEYPYEDLKATNSARGRGDFEYELLDTGIFDEDRYFDVFVEYAKAGPEDLLIEITAHNRGPDEAPLHLLPTLWFRHTWSWAGGTAVPSIQQEAGGRLRADHEDLGPRRLYCDAEAQTLFTENDTNNEKIFGSSNASPYVKDGIDRYVVQGETGAVNPDRTGTKAAVHHVLTIPAGQSATVRLRLTAAELPDWTTDFDTVIAQRRAEADEFYDGCTPADAGADERRLVRQALAGMLWSKQYYYLDVERWLTEHGVDPLASDPRVRNSNWYHMVNDEIMSMPDTWEYPWFAAWDLAFHTVALSMVDLTFAKGQLDLLLRRLYLHPNGQIPAYEWNFGDVNPPVHAWATLFLYELEKHRTGKGDRAFLENAFQKLMKNFSWWLNRKDTDGNNVFQGGFLGLDNIGVFDRSAPLPTGGHLDQADGTAWMALYCQNLLEIAIELAVDNPVYVEQAQSLFEHFAWIAVAMNRIGADNASLWDEEDGFFYDVLRLPDGTATRLKVRSLVGLIPLAATSLVGGWADQRFPELVAGALEFIERHPAVEATISSHEAMGPNADGRYLFALFGEDRLRRVLSRMLDEDEFLGPHGIRSLSRYHAEHPYTFDVHGETYGVGYLPAESDSGMFGGNSNWRGPVWFPVNLLLIRALLNLHAFHGTEFTVECPTGSGRHLTLYEVAREIADRLTATFLSDEDGHRPVHGAQAKFAKDPHWKDLILFYEYFHGDNGAGLGASHQTGWTGLSAVTATLFHTLGDGEWSARGRESLRPTGDREEPLS</sequence>
<dbReference type="PANTHER" id="PTHR10412:SF10">
    <property type="entry name" value="GLYCOSYL HYDROLASE FAMILY 63 C-TERMINAL DOMAIN-CONTAINING PROTEIN"/>
    <property type="match status" value="1"/>
</dbReference>
<dbReference type="PANTHER" id="PTHR10412">
    <property type="entry name" value="MANNOSYL-OLIGOSACCHARIDE GLUCOSIDASE"/>
    <property type="match status" value="1"/>
</dbReference>
<feature type="region of interest" description="Disordered" evidence="1">
    <location>
        <begin position="1"/>
        <end position="22"/>
    </location>
</feature>
<feature type="domain" description="Mannosylglycerate hydrolase MGH1-like glycoside hydrolase" evidence="2">
    <location>
        <begin position="423"/>
        <end position="527"/>
    </location>
</feature>
<dbReference type="Proteomes" id="UP001601303">
    <property type="component" value="Unassembled WGS sequence"/>
</dbReference>
<evidence type="ECO:0000313" key="4">
    <source>
        <dbReference type="Proteomes" id="UP001601303"/>
    </source>
</evidence>
<dbReference type="InterPro" id="IPR012341">
    <property type="entry name" value="6hp_glycosidase-like_sf"/>
</dbReference>
<protein>
    <submittedName>
        <fullName evidence="3">Glucosidase</fullName>
    </submittedName>
</protein>
<dbReference type="EMBL" id="JBIAHM010000018">
    <property type="protein sequence ID" value="MFE9605119.1"/>
    <property type="molecule type" value="Genomic_DNA"/>
</dbReference>
<dbReference type="Pfam" id="PF22422">
    <property type="entry name" value="MGH1-like_GH"/>
    <property type="match status" value="2"/>
</dbReference>
<evidence type="ECO:0000256" key="1">
    <source>
        <dbReference type="SAM" id="MobiDB-lite"/>
    </source>
</evidence>
<feature type="domain" description="Mannosylglycerate hydrolase MGH1-like glycoside hydrolase" evidence="2">
    <location>
        <begin position="698"/>
        <end position="867"/>
    </location>
</feature>
<organism evidence="3 4">
    <name type="scientific">Streptomyces hokutonensis</name>
    <dbReference type="NCBI Taxonomy" id="1306990"/>
    <lineage>
        <taxon>Bacteria</taxon>
        <taxon>Bacillati</taxon>
        <taxon>Actinomycetota</taxon>
        <taxon>Actinomycetes</taxon>
        <taxon>Kitasatosporales</taxon>
        <taxon>Streptomycetaceae</taxon>
        <taxon>Streptomyces</taxon>
    </lineage>
</organism>
<proteinExistence type="predicted"/>
<dbReference type="RefSeq" id="WP_388113944.1">
    <property type="nucleotide sequence ID" value="NZ_JBIAHM010000018.1"/>
</dbReference>
<dbReference type="Gene3D" id="1.50.10.10">
    <property type="match status" value="1"/>
</dbReference>